<evidence type="ECO:0000259" key="8">
    <source>
        <dbReference type="Pfam" id="PF00892"/>
    </source>
</evidence>
<evidence type="ECO:0000313" key="10">
    <source>
        <dbReference type="Proteomes" id="UP000036923"/>
    </source>
</evidence>
<protein>
    <recommendedName>
        <fullName evidence="8">EamA domain-containing protein</fullName>
    </recommendedName>
</protein>
<feature type="transmembrane region" description="Helical" evidence="7">
    <location>
        <begin position="250"/>
        <end position="270"/>
    </location>
</feature>
<dbReference type="eggNOG" id="COG0697">
    <property type="taxonomic scope" value="Bacteria"/>
</dbReference>
<dbReference type="InterPro" id="IPR000620">
    <property type="entry name" value="EamA_dom"/>
</dbReference>
<gene>
    <name evidence="9" type="ORF">Bccel_1056</name>
</gene>
<dbReference type="AlphaFoldDB" id="A0A0L6JIX0"/>
<evidence type="ECO:0000256" key="7">
    <source>
        <dbReference type="SAM" id="Phobius"/>
    </source>
</evidence>
<keyword evidence="4 7" id="KW-0812">Transmembrane</keyword>
<evidence type="ECO:0000256" key="4">
    <source>
        <dbReference type="ARBA" id="ARBA00022692"/>
    </source>
</evidence>
<comment type="caution">
    <text evidence="9">The sequence shown here is derived from an EMBL/GenBank/DDBJ whole genome shotgun (WGS) entry which is preliminary data.</text>
</comment>
<evidence type="ECO:0000256" key="1">
    <source>
        <dbReference type="ARBA" id="ARBA00004651"/>
    </source>
</evidence>
<feature type="transmembrane region" description="Helical" evidence="7">
    <location>
        <begin position="162"/>
        <end position="181"/>
    </location>
</feature>
<organism evidence="9 10">
    <name type="scientific">Pseudobacteroides cellulosolvens ATCC 35603 = DSM 2933</name>
    <dbReference type="NCBI Taxonomy" id="398512"/>
    <lineage>
        <taxon>Bacteria</taxon>
        <taxon>Bacillati</taxon>
        <taxon>Bacillota</taxon>
        <taxon>Clostridia</taxon>
        <taxon>Eubacteriales</taxon>
        <taxon>Oscillospiraceae</taxon>
        <taxon>Pseudobacteroides</taxon>
    </lineage>
</organism>
<feature type="domain" description="EamA" evidence="8">
    <location>
        <begin position="159"/>
        <end position="291"/>
    </location>
</feature>
<comment type="subcellular location">
    <subcellularLocation>
        <location evidence="1">Cell membrane</location>
        <topology evidence="1">Multi-pass membrane protein</topology>
    </subcellularLocation>
</comment>
<feature type="transmembrane region" description="Helical" evidence="7">
    <location>
        <begin position="106"/>
        <end position="126"/>
    </location>
</feature>
<dbReference type="PANTHER" id="PTHR42920">
    <property type="entry name" value="OS03G0707200 PROTEIN-RELATED"/>
    <property type="match status" value="1"/>
</dbReference>
<comment type="similarity">
    <text evidence="2">Belongs to the EamA transporter family.</text>
</comment>
<dbReference type="InterPro" id="IPR051258">
    <property type="entry name" value="Diverse_Substrate_Transporter"/>
</dbReference>
<reference evidence="10" key="1">
    <citation type="submission" date="2015-07" db="EMBL/GenBank/DDBJ databases">
        <title>Near-Complete Genome Sequence of the Cellulolytic Bacterium Bacteroides (Pseudobacteroides) cellulosolvens ATCC 35603.</title>
        <authorList>
            <person name="Dassa B."/>
            <person name="Utturkar S.M."/>
            <person name="Klingeman D.M."/>
            <person name="Hurt R.A."/>
            <person name="Keller M."/>
            <person name="Xu J."/>
            <person name="Reddy Y.H.K."/>
            <person name="Borovok I."/>
            <person name="Grinberg I.R."/>
            <person name="Lamed R."/>
            <person name="Zhivin O."/>
            <person name="Bayer E.A."/>
            <person name="Brown S.D."/>
        </authorList>
    </citation>
    <scope>NUCLEOTIDE SEQUENCE [LARGE SCALE GENOMIC DNA]</scope>
    <source>
        <strain evidence="10">DSM 2933</strain>
    </source>
</reference>
<dbReference type="SUPFAM" id="SSF103481">
    <property type="entry name" value="Multidrug resistance efflux transporter EmrE"/>
    <property type="match status" value="2"/>
</dbReference>
<evidence type="ECO:0000256" key="5">
    <source>
        <dbReference type="ARBA" id="ARBA00022989"/>
    </source>
</evidence>
<dbReference type="PATRIC" id="fig|398512.5.peg.1094"/>
<name>A0A0L6JIX0_9FIRM</name>
<keyword evidence="6 7" id="KW-0472">Membrane</keyword>
<evidence type="ECO:0000313" key="9">
    <source>
        <dbReference type="EMBL" id="KNY25796.1"/>
    </source>
</evidence>
<dbReference type="PANTHER" id="PTHR42920:SF5">
    <property type="entry name" value="EAMA DOMAIN-CONTAINING PROTEIN"/>
    <property type="match status" value="1"/>
</dbReference>
<proteinExistence type="inferred from homology"/>
<accession>A0A0L6JIX0</accession>
<dbReference type="Pfam" id="PF00892">
    <property type="entry name" value="EamA"/>
    <property type="match status" value="2"/>
</dbReference>
<feature type="transmembrane region" description="Helical" evidence="7">
    <location>
        <begin position="79"/>
        <end position="100"/>
    </location>
</feature>
<dbReference type="OrthoDB" id="9804865at2"/>
<evidence type="ECO:0000256" key="3">
    <source>
        <dbReference type="ARBA" id="ARBA00022475"/>
    </source>
</evidence>
<feature type="transmembrane region" description="Helical" evidence="7">
    <location>
        <begin position="193"/>
        <end position="214"/>
    </location>
</feature>
<dbReference type="Proteomes" id="UP000036923">
    <property type="component" value="Unassembled WGS sequence"/>
</dbReference>
<dbReference type="STRING" id="398512.Bccel_1056"/>
<evidence type="ECO:0000256" key="2">
    <source>
        <dbReference type="ARBA" id="ARBA00007362"/>
    </source>
</evidence>
<dbReference type="RefSeq" id="WP_036940455.1">
    <property type="nucleotide sequence ID" value="NZ_JQKC01000013.1"/>
</dbReference>
<dbReference type="GO" id="GO:0005886">
    <property type="term" value="C:plasma membrane"/>
    <property type="evidence" value="ECO:0007669"/>
    <property type="project" value="UniProtKB-SubCell"/>
</dbReference>
<sequence length="303" mass="33054" precursor="true">MDKLKLKSNLLLLLTAAIWGFAFVAQRVGIKYVGTFTFNGIRFALGGLSLIPLILFFDCRSKAKIPSDKDNNHNSKKELYLAGLLAGLCLFIAATLQQIGLVETTAGKAAFITGLYIVLVPMLGMFFKHKVGIFTWIGAVTAVVGLYFLSVNENFSLSRGDLFELIGTFFWAVHILLIGYFSRRADALKLSCLQFFVCSFLSLVTAICVEKITLSGIVQASTPILYGGLLSVGVAYTLQVIGQKNANPSHAALILSLETVFAALGGFILLNERLSTMGFIGCILMFSGMIFSQMQSLYKKDYS</sequence>
<evidence type="ECO:0000256" key="6">
    <source>
        <dbReference type="ARBA" id="ARBA00023136"/>
    </source>
</evidence>
<feature type="transmembrane region" description="Helical" evidence="7">
    <location>
        <begin position="41"/>
        <end position="59"/>
    </location>
</feature>
<feature type="transmembrane region" description="Helical" evidence="7">
    <location>
        <begin position="133"/>
        <end position="150"/>
    </location>
</feature>
<feature type="transmembrane region" description="Helical" evidence="7">
    <location>
        <begin position="276"/>
        <end position="298"/>
    </location>
</feature>
<keyword evidence="5 7" id="KW-1133">Transmembrane helix</keyword>
<feature type="transmembrane region" description="Helical" evidence="7">
    <location>
        <begin position="220"/>
        <end position="238"/>
    </location>
</feature>
<dbReference type="InterPro" id="IPR037185">
    <property type="entry name" value="EmrE-like"/>
</dbReference>
<keyword evidence="3" id="KW-1003">Cell membrane</keyword>
<keyword evidence="10" id="KW-1185">Reference proteome</keyword>
<dbReference type="EMBL" id="LGTC01000001">
    <property type="protein sequence ID" value="KNY25796.1"/>
    <property type="molecule type" value="Genomic_DNA"/>
</dbReference>
<feature type="domain" description="EamA" evidence="8">
    <location>
        <begin position="8"/>
        <end position="150"/>
    </location>
</feature>